<sequence>MEVIGAVASGIVLDQLSTVVDEMVRDLQSSLQRTPQQNLQSRTRRKVRLAWEELRKGDLEKLEMSLDVALGFPRRAKPWLQDLRDSDIDLLQYGRAEALKIKFTALDVKGVFDADALATSRRHVRSLLRMRKSRMQMVDNEHPGSDPYWLPAN</sequence>
<evidence type="ECO:0000313" key="2">
    <source>
        <dbReference type="Proteomes" id="UP000008782"/>
    </source>
</evidence>
<evidence type="ECO:0000313" key="1">
    <source>
        <dbReference type="EMBL" id="EFQ30832.1"/>
    </source>
</evidence>
<dbReference type="EMBL" id="GG697351">
    <property type="protein sequence ID" value="EFQ30832.1"/>
    <property type="molecule type" value="Genomic_DNA"/>
</dbReference>
<gene>
    <name evidence="1" type="ORF">GLRG_05976</name>
</gene>
<dbReference type="OrthoDB" id="3200163at2759"/>
<protein>
    <submittedName>
        <fullName evidence="1">Uncharacterized protein</fullName>
    </submittedName>
</protein>
<dbReference type="AlphaFoldDB" id="E3QIZ4"/>
<name>E3QIZ4_COLGM</name>
<organism evidence="2">
    <name type="scientific">Colletotrichum graminicola (strain M1.001 / M2 / FGSC 10212)</name>
    <name type="common">Maize anthracnose fungus</name>
    <name type="synonym">Glomerella graminicola</name>
    <dbReference type="NCBI Taxonomy" id="645133"/>
    <lineage>
        <taxon>Eukaryota</taxon>
        <taxon>Fungi</taxon>
        <taxon>Dikarya</taxon>
        <taxon>Ascomycota</taxon>
        <taxon>Pezizomycotina</taxon>
        <taxon>Sordariomycetes</taxon>
        <taxon>Hypocreomycetidae</taxon>
        <taxon>Glomerellales</taxon>
        <taxon>Glomerellaceae</taxon>
        <taxon>Colletotrichum</taxon>
        <taxon>Colletotrichum graminicola species complex</taxon>
    </lineage>
</organism>
<reference evidence="2" key="1">
    <citation type="journal article" date="2012" name="Nat. Genet.">
        <title>Lifestyle transitions in plant pathogenic Colletotrichum fungi deciphered by genome and transcriptome analyses.</title>
        <authorList>
            <person name="O'Connell R.J."/>
            <person name="Thon M.R."/>
            <person name="Hacquard S."/>
            <person name="Amyotte S.G."/>
            <person name="Kleemann J."/>
            <person name="Torres M.F."/>
            <person name="Damm U."/>
            <person name="Buiate E.A."/>
            <person name="Epstein L."/>
            <person name="Alkan N."/>
            <person name="Altmueller J."/>
            <person name="Alvarado-Balderrama L."/>
            <person name="Bauser C.A."/>
            <person name="Becker C."/>
            <person name="Birren B.W."/>
            <person name="Chen Z."/>
            <person name="Choi J."/>
            <person name="Crouch J.A."/>
            <person name="Duvick J.P."/>
            <person name="Farman M.A."/>
            <person name="Gan P."/>
            <person name="Heiman D."/>
            <person name="Henrissat B."/>
            <person name="Howard R.J."/>
            <person name="Kabbage M."/>
            <person name="Koch C."/>
            <person name="Kracher B."/>
            <person name="Kubo Y."/>
            <person name="Law A.D."/>
            <person name="Lebrun M.-H."/>
            <person name="Lee Y.-H."/>
            <person name="Miyara I."/>
            <person name="Moore N."/>
            <person name="Neumann U."/>
            <person name="Nordstroem K."/>
            <person name="Panaccione D.G."/>
            <person name="Panstruga R."/>
            <person name="Place M."/>
            <person name="Proctor R.H."/>
            <person name="Prusky D."/>
            <person name="Rech G."/>
            <person name="Reinhardt R."/>
            <person name="Rollins J.A."/>
            <person name="Rounsley S."/>
            <person name="Schardl C.L."/>
            <person name="Schwartz D.C."/>
            <person name="Shenoy N."/>
            <person name="Shirasu K."/>
            <person name="Sikhakolli U.R."/>
            <person name="Stueber K."/>
            <person name="Sukno S.A."/>
            <person name="Sweigard J.A."/>
            <person name="Takano Y."/>
            <person name="Takahara H."/>
            <person name="Trail F."/>
            <person name="van der Does H.C."/>
            <person name="Voll L.M."/>
            <person name="Will I."/>
            <person name="Young S."/>
            <person name="Zeng Q."/>
            <person name="Zhang J."/>
            <person name="Zhou S."/>
            <person name="Dickman M.B."/>
            <person name="Schulze-Lefert P."/>
            <person name="Ver Loren van Themaat E."/>
            <person name="Ma L.-J."/>
            <person name="Vaillancourt L.J."/>
        </authorList>
    </citation>
    <scope>NUCLEOTIDE SEQUENCE [LARGE SCALE GENOMIC DNA]</scope>
    <source>
        <strain evidence="2">M1.001 / M2 / FGSC 10212</strain>
    </source>
</reference>
<keyword evidence="2" id="KW-1185">Reference proteome</keyword>
<dbReference type="RefSeq" id="XP_008094852.1">
    <property type="nucleotide sequence ID" value="XM_008096661.1"/>
</dbReference>
<dbReference type="VEuPathDB" id="FungiDB:GLRG_05976"/>
<accession>E3QIZ4</accession>
<dbReference type="Proteomes" id="UP000008782">
    <property type="component" value="Unassembled WGS sequence"/>
</dbReference>
<dbReference type="HOGENOM" id="CLU_1713115_0_0_1"/>
<proteinExistence type="predicted"/>
<dbReference type="GeneID" id="24411341"/>